<evidence type="ECO:0000313" key="1">
    <source>
        <dbReference type="EMBL" id="KAI5664826.1"/>
    </source>
</evidence>
<accession>A0ACC0AVP9</accession>
<keyword evidence="2" id="KW-1185">Reference proteome</keyword>
<gene>
    <name evidence="1" type="ORF">M9H77_24149</name>
</gene>
<organism evidence="1 2">
    <name type="scientific">Catharanthus roseus</name>
    <name type="common">Madagascar periwinkle</name>
    <name type="synonym">Vinca rosea</name>
    <dbReference type="NCBI Taxonomy" id="4058"/>
    <lineage>
        <taxon>Eukaryota</taxon>
        <taxon>Viridiplantae</taxon>
        <taxon>Streptophyta</taxon>
        <taxon>Embryophyta</taxon>
        <taxon>Tracheophyta</taxon>
        <taxon>Spermatophyta</taxon>
        <taxon>Magnoliopsida</taxon>
        <taxon>eudicotyledons</taxon>
        <taxon>Gunneridae</taxon>
        <taxon>Pentapetalae</taxon>
        <taxon>asterids</taxon>
        <taxon>lamiids</taxon>
        <taxon>Gentianales</taxon>
        <taxon>Apocynaceae</taxon>
        <taxon>Rauvolfioideae</taxon>
        <taxon>Vinceae</taxon>
        <taxon>Catharanthinae</taxon>
        <taxon>Catharanthus</taxon>
    </lineage>
</organism>
<protein>
    <submittedName>
        <fullName evidence="1">Uncharacterized protein</fullName>
    </submittedName>
</protein>
<proteinExistence type="predicted"/>
<sequence>MDQSIIMWNAPGAGSTQFIYHLKLLLTIYYPQISIIVEAKVANEKANRVLKFTYFDAFVAAENMGFASVYASPKKQLRDDLWRYLIKIGKCVKEVVNNGQWIDVGFSEPRFTWANNYEDSSLIHERLDRFWCKSLWLEIVTDTTVKHVINTQSDHHPILLTCSKQGSDNPFPHATNRSFKVLEAWYLRPSFHQLVASIWETEGSDIRRRGTRNFPPHPKDYSLTKTAWQDLLRGHNAPTLWQSASVKRLARLEHIRSSNTGRYYSDKCCLTF</sequence>
<name>A0ACC0AVP9_CATRO</name>
<reference evidence="2" key="1">
    <citation type="journal article" date="2023" name="Nat. Plants">
        <title>Single-cell RNA sequencing provides a high-resolution roadmap for understanding the multicellular compartmentation of specialized metabolism.</title>
        <authorList>
            <person name="Sun S."/>
            <person name="Shen X."/>
            <person name="Li Y."/>
            <person name="Li Y."/>
            <person name="Wang S."/>
            <person name="Li R."/>
            <person name="Zhang H."/>
            <person name="Shen G."/>
            <person name="Guo B."/>
            <person name="Wei J."/>
            <person name="Xu J."/>
            <person name="St-Pierre B."/>
            <person name="Chen S."/>
            <person name="Sun C."/>
        </authorList>
    </citation>
    <scope>NUCLEOTIDE SEQUENCE [LARGE SCALE GENOMIC DNA]</scope>
</reference>
<comment type="caution">
    <text evidence="1">The sequence shown here is derived from an EMBL/GenBank/DDBJ whole genome shotgun (WGS) entry which is preliminary data.</text>
</comment>
<evidence type="ECO:0000313" key="2">
    <source>
        <dbReference type="Proteomes" id="UP001060085"/>
    </source>
</evidence>
<dbReference type="Proteomes" id="UP001060085">
    <property type="component" value="Linkage Group LG05"/>
</dbReference>
<dbReference type="EMBL" id="CM044705">
    <property type="protein sequence ID" value="KAI5664826.1"/>
    <property type="molecule type" value="Genomic_DNA"/>
</dbReference>